<feature type="chain" id="PRO_5040315044" evidence="1">
    <location>
        <begin position="21"/>
        <end position="109"/>
    </location>
</feature>
<dbReference type="GeneID" id="70137740"/>
<comment type="caution">
    <text evidence="2">The sequence shown here is derived from an EMBL/GenBank/DDBJ whole genome shotgun (WGS) entry which is preliminary data.</text>
</comment>
<reference evidence="2" key="1">
    <citation type="journal article" date="2021" name="Nat. Commun.">
        <title>Genetic determinants of endophytism in the Arabidopsis root mycobiome.</title>
        <authorList>
            <person name="Mesny F."/>
            <person name="Miyauchi S."/>
            <person name="Thiergart T."/>
            <person name="Pickel B."/>
            <person name="Atanasova L."/>
            <person name="Karlsson M."/>
            <person name="Huettel B."/>
            <person name="Barry K.W."/>
            <person name="Haridas S."/>
            <person name="Chen C."/>
            <person name="Bauer D."/>
            <person name="Andreopoulos W."/>
            <person name="Pangilinan J."/>
            <person name="LaButti K."/>
            <person name="Riley R."/>
            <person name="Lipzen A."/>
            <person name="Clum A."/>
            <person name="Drula E."/>
            <person name="Henrissat B."/>
            <person name="Kohler A."/>
            <person name="Grigoriev I.V."/>
            <person name="Martin F.M."/>
            <person name="Hacquard S."/>
        </authorList>
    </citation>
    <scope>NUCLEOTIDE SEQUENCE</scope>
    <source>
        <strain evidence="2">MPI-SDFR-AT-0073</strain>
    </source>
</reference>
<evidence type="ECO:0000256" key="1">
    <source>
        <dbReference type="SAM" id="SignalP"/>
    </source>
</evidence>
<dbReference type="Proteomes" id="UP000758603">
    <property type="component" value="Unassembled WGS sequence"/>
</dbReference>
<dbReference type="OrthoDB" id="20872at2759"/>
<evidence type="ECO:0000313" key="2">
    <source>
        <dbReference type="EMBL" id="KAH6653145.1"/>
    </source>
</evidence>
<evidence type="ECO:0000313" key="3">
    <source>
        <dbReference type="Proteomes" id="UP000758603"/>
    </source>
</evidence>
<gene>
    <name evidence="2" type="ORF">BKA67DRAFT_678255</name>
</gene>
<sequence length="109" mass="12191">MRAFWMWLWSILLALPRVDGSKRGWTLQELLAPKKAVFYDKDWALLGSKINLCPSITAATKIAADFLNGRPLCVEGPYHSGAPQAMILHRRLSSSMPAEYPQVSVLMSC</sequence>
<feature type="signal peptide" evidence="1">
    <location>
        <begin position="1"/>
        <end position="20"/>
    </location>
</feature>
<accession>A0A9P8ZW10</accession>
<organism evidence="2 3">
    <name type="scientific">Truncatella angustata</name>
    <dbReference type="NCBI Taxonomy" id="152316"/>
    <lineage>
        <taxon>Eukaryota</taxon>
        <taxon>Fungi</taxon>
        <taxon>Dikarya</taxon>
        <taxon>Ascomycota</taxon>
        <taxon>Pezizomycotina</taxon>
        <taxon>Sordariomycetes</taxon>
        <taxon>Xylariomycetidae</taxon>
        <taxon>Amphisphaeriales</taxon>
        <taxon>Sporocadaceae</taxon>
        <taxon>Truncatella</taxon>
    </lineage>
</organism>
<dbReference type="RefSeq" id="XP_045957422.1">
    <property type="nucleotide sequence ID" value="XM_046108849.1"/>
</dbReference>
<dbReference type="PANTHER" id="PTHR10622:SF10">
    <property type="entry name" value="HET DOMAIN-CONTAINING PROTEIN"/>
    <property type="match status" value="1"/>
</dbReference>
<name>A0A9P8ZW10_9PEZI</name>
<keyword evidence="1" id="KW-0732">Signal</keyword>
<keyword evidence="3" id="KW-1185">Reference proteome</keyword>
<dbReference type="EMBL" id="JAGPXC010000005">
    <property type="protein sequence ID" value="KAH6653145.1"/>
    <property type="molecule type" value="Genomic_DNA"/>
</dbReference>
<dbReference type="AlphaFoldDB" id="A0A9P8ZW10"/>
<dbReference type="PANTHER" id="PTHR10622">
    <property type="entry name" value="HET DOMAIN-CONTAINING PROTEIN"/>
    <property type="match status" value="1"/>
</dbReference>
<proteinExistence type="predicted"/>
<protein>
    <submittedName>
        <fullName evidence="2">Uncharacterized protein</fullName>
    </submittedName>
</protein>